<feature type="transmembrane region" description="Helical" evidence="1">
    <location>
        <begin position="34"/>
        <end position="58"/>
    </location>
</feature>
<dbReference type="NCBIfam" id="NF046117">
    <property type="entry name" value="SCO4848_fam"/>
    <property type="match status" value="1"/>
</dbReference>
<organism evidence="2 3">
    <name type="scientific">Labedaea rhizosphaerae</name>
    <dbReference type="NCBI Taxonomy" id="598644"/>
    <lineage>
        <taxon>Bacteria</taxon>
        <taxon>Bacillati</taxon>
        <taxon>Actinomycetota</taxon>
        <taxon>Actinomycetes</taxon>
        <taxon>Pseudonocardiales</taxon>
        <taxon>Pseudonocardiaceae</taxon>
        <taxon>Labedaea</taxon>
    </lineage>
</organism>
<evidence type="ECO:0000313" key="3">
    <source>
        <dbReference type="Proteomes" id="UP000295444"/>
    </source>
</evidence>
<protein>
    <recommendedName>
        <fullName evidence="4">Integral membrane protein</fullName>
    </recommendedName>
</protein>
<evidence type="ECO:0000256" key="1">
    <source>
        <dbReference type="SAM" id="Phobius"/>
    </source>
</evidence>
<evidence type="ECO:0000313" key="2">
    <source>
        <dbReference type="EMBL" id="TDQ05932.1"/>
    </source>
</evidence>
<name>A0A4R6SQV0_LABRH</name>
<keyword evidence="1" id="KW-0812">Transmembrane</keyword>
<comment type="caution">
    <text evidence="2">The sequence shown here is derived from an EMBL/GenBank/DDBJ whole genome shotgun (WGS) entry which is preliminary data.</text>
</comment>
<dbReference type="EMBL" id="SNXZ01000001">
    <property type="protein sequence ID" value="TDQ05932.1"/>
    <property type="molecule type" value="Genomic_DNA"/>
</dbReference>
<keyword evidence="1" id="KW-1133">Transmembrane helix</keyword>
<gene>
    <name evidence="2" type="ORF">EV186_1011910</name>
</gene>
<dbReference type="InterPro" id="IPR058061">
    <property type="entry name" value="SCO4848-like"/>
</dbReference>
<reference evidence="2 3" key="1">
    <citation type="submission" date="2019-03" db="EMBL/GenBank/DDBJ databases">
        <title>Genomic Encyclopedia of Type Strains, Phase IV (KMG-IV): sequencing the most valuable type-strain genomes for metagenomic binning, comparative biology and taxonomic classification.</title>
        <authorList>
            <person name="Goeker M."/>
        </authorList>
    </citation>
    <scope>NUCLEOTIDE SEQUENCE [LARGE SCALE GENOMIC DNA]</scope>
    <source>
        <strain evidence="2 3">DSM 45361</strain>
    </source>
</reference>
<keyword evidence="1" id="KW-0472">Membrane</keyword>
<proteinExistence type="predicted"/>
<dbReference type="AlphaFoldDB" id="A0A4R6SQV0"/>
<evidence type="ECO:0008006" key="4">
    <source>
        <dbReference type="Google" id="ProtNLM"/>
    </source>
</evidence>
<sequence>MLLLAFAVWSWIIWPTFLKNVWSDPRSFAPGPTSFLIVHVVLTGASLIFGTAIGVLGWRGYTASRRKG</sequence>
<accession>A0A4R6SQV0</accession>
<dbReference type="Pfam" id="PF26606">
    <property type="entry name" value="SCO4848"/>
    <property type="match status" value="1"/>
</dbReference>
<keyword evidence="3" id="KW-1185">Reference proteome</keyword>
<dbReference type="Proteomes" id="UP000295444">
    <property type="component" value="Unassembled WGS sequence"/>
</dbReference>